<evidence type="ECO:0000313" key="3">
    <source>
        <dbReference type="Proteomes" id="UP001168537"/>
    </source>
</evidence>
<reference evidence="2" key="1">
    <citation type="submission" date="2023-06" db="EMBL/GenBank/DDBJ databases">
        <title>Draft genome sequence of Nocardioides sp. SOB72.</title>
        <authorList>
            <person name="Zhang G."/>
        </authorList>
    </citation>
    <scope>NUCLEOTIDE SEQUENCE</scope>
    <source>
        <strain evidence="2">SOB72</strain>
    </source>
</reference>
<evidence type="ECO:0000313" key="2">
    <source>
        <dbReference type="EMBL" id="MDN4160828.1"/>
    </source>
</evidence>
<keyword evidence="1" id="KW-0812">Transmembrane</keyword>
<feature type="transmembrane region" description="Helical" evidence="1">
    <location>
        <begin position="44"/>
        <end position="70"/>
    </location>
</feature>
<accession>A0ABT8ERP6</accession>
<name>A0ABT8ERP6_9ACTN</name>
<comment type="caution">
    <text evidence="2">The sequence shown here is derived from an EMBL/GenBank/DDBJ whole genome shotgun (WGS) entry which is preliminary data.</text>
</comment>
<feature type="transmembrane region" description="Helical" evidence="1">
    <location>
        <begin position="12"/>
        <end position="32"/>
    </location>
</feature>
<feature type="transmembrane region" description="Helical" evidence="1">
    <location>
        <begin position="77"/>
        <end position="100"/>
    </location>
</feature>
<organism evidence="2 3">
    <name type="scientific">Nocardioides abyssi</name>
    <dbReference type="NCBI Taxonomy" id="3058370"/>
    <lineage>
        <taxon>Bacteria</taxon>
        <taxon>Bacillati</taxon>
        <taxon>Actinomycetota</taxon>
        <taxon>Actinomycetes</taxon>
        <taxon>Propionibacteriales</taxon>
        <taxon>Nocardioidaceae</taxon>
        <taxon>Nocardioides</taxon>
    </lineage>
</organism>
<proteinExistence type="predicted"/>
<keyword evidence="3" id="KW-1185">Reference proteome</keyword>
<dbReference type="Proteomes" id="UP001168537">
    <property type="component" value="Unassembled WGS sequence"/>
</dbReference>
<gene>
    <name evidence="2" type="ORF">QWY29_05630</name>
</gene>
<sequence length="102" mass="10482">MTTATRALVLRTLTTADLLLSVAGLTLAWVWAADAWDSESSTAGIGVLFAFLLGVPMLVALLLTGLALLLRHKPVPAMALAGVAAGVLGAVAFAMVSMFLPF</sequence>
<evidence type="ECO:0000256" key="1">
    <source>
        <dbReference type="SAM" id="Phobius"/>
    </source>
</evidence>
<dbReference type="EMBL" id="JAUHJR010000002">
    <property type="protein sequence ID" value="MDN4160828.1"/>
    <property type="molecule type" value="Genomic_DNA"/>
</dbReference>
<keyword evidence="1" id="KW-0472">Membrane</keyword>
<keyword evidence="1" id="KW-1133">Transmembrane helix</keyword>
<dbReference type="RefSeq" id="WP_300959715.1">
    <property type="nucleotide sequence ID" value="NZ_JAUHJR010000002.1"/>
</dbReference>
<protein>
    <submittedName>
        <fullName evidence="2">Uncharacterized protein</fullName>
    </submittedName>
</protein>